<gene>
    <name evidence="1" type="ORF">AC579_5206</name>
</gene>
<evidence type="ECO:0000313" key="1">
    <source>
        <dbReference type="EMBL" id="KXT12712.1"/>
    </source>
</evidence>
<keyword evidence="2" id="KW-1185">Reference proteome</keyword>
<dbReference type="OrthoDB" id="422827at2759"/>
<dbReference type="EMBL" id="LFZO01000142">
    <property type="protein sequence ID" value="KXT12712.1"/>
    <property type="molecule type" value="Genomic_DNA"/>
</dbReference>
<organism evidence="1 2">
    <name type="scientific">Pseudocercospora musae</name>
    <dbReference type="NCBI Taxonomy" id="113226"/>
    <lineage>
        <taxon>Eukaryota</taxon>
        <taxon>Fungi</taxon>
        <taxon>Dikarya</taxon>
        <taxon>Ascomycota</taxon>
        <taxon>Pezizomycotina</taxon>
        <taxon>Dothideomycetes</taxon>
        <taxon>Dothideomycetidae</taxon>
        <taxon>Mycosphaerellales</taxon>
        <taxon>Mycosphaerellaceae</taxon>
        <taxon>Pseudocercospora</taxon>
    </lineage>
</organism>
<proteinExistence type="predicted"/>
<comment type="caution">
    <text evidence="1">The sequence shown here is derived from an EMBL/GenBank/DDBJ whole genome shotgun (WGS) entry which is preliminary data.</text>
</comment>
<protein>
    <submittedName>
        <fullName evidence="1">Uncharacterized protein</fullName>
    </submittedName>
</protein>
<name>A0A139IDN9_9PEZI</name>
<sequence>METVPMRIASHFTSISTRLVRPKVLSFDRGRSEVWKLNGKDGGHFPSPGHESLSFGIPSWMFENVTIEMEQLTPTTCNAPKS</sequence>
<reference evidence="1 2" key="1">
    <citation type="submission" date="2015-07" db="EMBL/GenBank/DDBJ databases">
        <title>Comparative genomics of the Sigatoka disease complex on banana suggests a link between parallel evolutionary changes in Pseudocercospora fijiensis and Pseudocercospora eumusae and increased virulence on the banana host.</title>
        <authorList>
            <person name="Chang T.-C."/>
            <person name="Salvucci A."/>
            <person name="Crous P.W."/>
            <person name="Stergiopoulos I."/>
        </authorList>
    </citation>
    <scope>NUCLEOTIDE SEQUENCE [LARGE SCALE GENOMIC DNA]</scope>
    <source>
        <strain evidence="1 2">CBS 116634</strain>
    </source>
</reference>
<dbReference type="AlphaFoldDB" id="A0A139IDN9"/>
<accession>A0A139IDN9</accession>
<dbReference type="Proteomes" id="UP000073492">
    <property type="component" value="Unassembled WGS sequence"/>
</dbReference>
<evidence type="ECO:0000313" key="2">
    <source>
        <dbReference type="Proteomes" id="UP000073492"/>
    </source>
</evidence>